<proteinExistence type="predicted"/>
<accession>A0A9P1FLK5</accession>
<dbReference type="EMBL" id="CAMXCT010000659">
    <property type="protein sequence ID" value="CAI3981769.1"/>
    <property type="molecule type" value="Genomic_DNA"/>
</dbReference>
<dbReference type="InterPro" id="IPR004045">
    <property type="entry name" value="Glutathione_S-Trfase_N"/>
</dbReference>
<dbReference type="InterPro" id="IPR021919">
    <property type="entry name" value="CCB1"/>
</dbReference>
<dbReference type="SUPFAM" id="SSF52833">
    <property type="entry name" value="Thioredoxin-like"/>
    <property type="match status" value="1"/>
</dbReference>
<keyword evidence="1" id="KW-0472">Membrane</keyword>
<dbReference type="InterPro" id="IPR036249">
    <property type="entry name" value="Thioredoxin-like_sf"/>
</dbReference>
<feature type="domain" description="GST N-terminal" evidence="4">
    <location>
        <begin position="42"/>
        <end position="118"/>
    </location>
</feature>
<dbReference type="EMBL" id="CAMXCT030000659">
    <property type="protein sequence ID" value="CAL4769081.1"/>
    <property type="molecule type" value="Genomic_DNA"/>
</dbReference>
<organism evidence="5">
    <name type="scientific">Cladocopium goreaui</name>
    <dbReference type="NCBI Taxonomy" id="2562237"/>
    <lineage>
        <taxon>Eukaryota</taxon>
        <taxon>Sar</taxon>
        <taxon>Alveolata</taxon>
        <taxon>Dinophyceae</taxon>
        <taxon>Suessiales</taxon>
        <taxon>Symbiodiniaceae</taxon>
        <taxon>Cladocopium</taxon>
    </lineage>
</organism>
<dbReference type="PANTHER" id="PTHR35302">
    <property type="match status" value="1"/>
</dbReference>
<dbReference type="Gene3D" id="1.20.1050.10">
    <property type="match status" value="1"/>
</dbReference>
<protein>
    <submittedName>
        <fullName evidence="6">Protein COFACTOR ASSEMBLY OF COMPLEX C SUBUNIT B CCB1, chloroplastic</fullName>
    </submittedName>
</protein>
<evidence type="ECO:0000313" key="5">
    <source>
        <dbReference type="EMBL" id="CAI3981769.1"/>
    </source>
</evidence>
<evidence type="ECO:0000313" key="7">
    <source>
        <dbReference type="Proteomes" id="UP001152797"/>
    </source>
</evidence>
<keyword evidence="2" id="KW-0732">Signal</keyword>
<comment type="caution">
    <text evidence="5">The sequence shown here is derived from an EMBL/GenBank/DDBJ whole genome shotgun (WGS) entry which is preliminary data.</text>
</comment>
<dbReference type="Pfam" id="PF04399">
    <property type="entry name" value="Glutaredoxin2_C"/>
    <property type="match status" value="1"/>
</dbReference>
<feature type="chain" id="PRO_5043272226" evidence="2">
    <location>
        <begin position="19"/>
        <end position="515"/>
    </location>
</feature>
<dbReference type="AlphaFoldDB" id="A0A9P1FLK5"/>
<name>A0A9P1FLK5_9DINO</name>
<dbReference type="EMBL" id="CAMXCT020000659">
    <property type="protein sequence ID" value="CAL1135144.1"/>
    <property type="molecule type" value="Genomic_DNA"/>
</dbReference>
<keyword evidence="7" id="KW-1185">Reference proteome</keyword>
<evidence type="ECO:0000313" key="6">
    <source>
        <dbReference type="EMBL" id="CAL4769081.1"/>
    </source>
</evidence>
<evidence type="ECO:0000256" key="1">
    <source>
        <dbReference type="SAM" id="Phobius"/>
    </source>
</evidence>
<feature type="transmembrane region" description="Helical" evidence="1">
    <location>
        <begin position="453"/>
        <end position="469"/>
    </location>
</feature>
<feature type="signal peptide" evidence="2">
    <location>
        <begin position="1"/>
        <end position="18"/>
    </location>
</feature>
<gene>
    <name evidence="5" type="ORF">C1SCF055_LOCUS9529</name>
</gene>
<dbReference type="Pfam" id="PF13417">
    <property type="entry name" value="GST_N_3"/>
    <property type="match status" value="1"/>
</dbReference>
<keyword evidence="1" id="KW-1133">Transmembrane helix</keyword>
<dbReference type="Gene3D" id="3.40.30.10">
    <property type="entry name" value="Glutaredoxin"/>
    <property type="match status" value="1"/>
</dbReference>
<keyword evidence="1" id="KW-0812">Transmembrane</keyword>
<feature type="domain" description="Glutaredoxin 2 C-terminal" evidence="3">
    <location>
        <begin position="130"/>
        <end position="209"/>
    </location>
</feature>
<dbReference type="OrthoDB" id="447756at2759"/>
<dbReference type="InterPro" id="IPR007494">
    <property type="entry name" value="Glutaredoxin2_C"/>
</dbReference>
<sequence length="515" mass="56656">MNICRGCIAVATAILCASECVSLAMTKAVRRQSRRSAAALKLHLYDHCPYCTRVELVLGWHGRSYERAVYGYADVQGPMALTGKKVLPVITWRDEENMEHTMGESLDIIEAVEAAADQRLVGRRTGRKDLKAWQSRLRRVMHGLTRPRLLQMPIADFATEEDRRYQMRKYMAKGFDYKQSLASTNDLVPRVDSLLRDFPGLIRGEKTLNPGGSIGNLLGVAWCSRFLTDLCRSRAHGFEIASRGPEVSRLISGRGTPHVAATVSHFRLLSLHMTPRGRCSRSLLLFLLAAALHQVFDWCFTSGRGLSGRRPNVARSVGDLGTPPPNIPGLEPSQLSLGTAFALFVVAIPGVIGTIQRSAQPKFVEKSYVMPGTAAGGLEMRSIAGGIVAYFTGNNYMMEESPQQGRIRFVGQLQGSVGQAAFLTACLAGAIFGVALLLVQIFPDGPFGVGPDWWFLPIIISPSAGVYYWQRAFRKDIVELQLGMSDDFMETTLLVLGSLDTIEELQNGVRFQCIA</sequence>
<feature type="transmembrane region" description="Helical" evidence="1">
    <location>
        <begin position="420"/>
        <end position="441"/>
    </location>
</feature>
<dbReference type="SUPFAM" id="SSF47616">
    <property type="entry name" value="GST C-terminal domain-like"/>
    <property type="match status" value="1"/>
</dbReference>
<evidence type="ECO:0000259" key="4">
    <source>
        <dbReference type="Pfam" id="PF13417"/>
    </source>
</evidence>
<dbReference type="Proteomes" id="UP001152797">
    <property type="component" value="Unassembled WGS sequence"/>
</dbReference>
<reference evidence="5" key="1">
    <citation type="submission" date="2022-10" db="EMBL/GenBank/DDBJ databases">
        <authorList>
            <person name="Chen Y."/>
            <person name="Dougan E. K."/>
            <person name="Chan C."/>
            <person name="Rhodes N."/>
            <person name="Thang M."/>
        </authorList>
    </citation>
    <scope>NUCLEOTIDE SEQUENCE</scope>
</reference>
<dbReference type="Pfam" id="PF12046">
    <property type="entry name" value="CCB1"/>
    <property type="match status" value="1"/>
</dbReference>
<dbReference type="PANTHER" id="PTHR35302:SF1">
    <property type="entry name" value="PROTEIN COFACTOR ASSEMBLY OF COMPLEX C SUBUNIT B CCB1, CHLOROPLASTIC"/>
    <property type="match status" value="1"/>
</dbReference>
<evidence type="ECO:0000256" key="2">
    <source>
        <dbReference type="SAM" id="SignalP"/>
    </source>
</evidence>
<evidence type="ECO:0000259" key="3">
    <source>
        <dbReference type="Pfam" id="PF04399"/>
    </source>
</evidence>
<dbReference type="InterPro" id="IPR036282">
    <property type="entry name" value="Glutathione-S-Trfase_C_sf"/>
</dbReference>
<reference evidence="6 7" key="2">
    <citation type="submission" date="2024-05" db="EMBL/GenBank/DDBJ databases">
        <authorList>
            <person name="Chen Y."/>
            <person name="Shah S."/>
            <person name="Dougan E. K."/>
            <person name="Thang M."/>
            <person name="Chan C."/>
        </authorList>
    </citation>
    <scope>NUCLEOTIDE SEQUENCE [LARGE SCALE GENOMIC DNA]</scope>
</reference>
<feature type="transmembrane region" description="Helical" evidence="1">
    <location>
        <begin position="335"/>
        <end position="355"/>
    </location>
</feature>